<comment type="similarity">
    <text evidence="2">Belongs to the autoinducer-2 exporter (AI-2E) (TC 2.A.86) family.</text>
</comment>
<comment type="subcellular location">
    <subcellularLocation>
        <location evidence="1">Cell membrane</location>
        <topology evidence="1">Multi-pass membrane protein</topology>
    </subcellularLocation>
</comment>
<evidence type="ECO:0000313" key="10">
    <source>
        <dbReference type="Proteomes" id="UP000244905"/>
    </source>
</evidence>
<dbReference type="RefSeq" id="WP_107031884.1">
    <property type="nucleotide sequence ID" value="NZ_PUEC01000009.1"/>
</dbReference>
<name>A0A2V1INX0_9BACT</name>
<evidence type="ECO:0000256" key="4">
    <source>
        <dbReference type="ARBA" id="ARBA00022475"/>
    </source>
</evidence>
<dbReference type="GO" id="GO:0055085">
    <property type="term" value="P:transmembrane transport"/>
    <property type="evidence" value="ECO:0007669"/>
    <property type="project" value="TreeGrafter"/>
</dbReference>
<feature type="transmembrane region" description="Helical" evidence="8">
    <location>
        <begin position="254"/>
        <end position="274"/>
    </location>
</feature>
<evidence type="ECO:0000256" key="7">
    <source>
        <dbReference type="ARBA" id="ARBA00023136"/>
    </source>
</evidence>
<dbReference type="GO" id="GO:0005886">
    <property type="term" value="C:plasma membrane"/>
    <property type="evidence" value="ECO:0007669"/>
    <property type="project" value="UniProtKB-SubCell"/>
</dbReference>
<feature type="transmembrane region" description="Helical" evidence="8">
    <location>
        <begin position="65"/>
        <end position="88"/>
    </location>
</feature>
<evidence type="ECO:0000256" key="3">
    <source>
        <dbReference type="ARBA" id="ARBA00022448"/>
    </source>
</evidence>
<organism evidence="9 10">
    <name type="scientific">Duncaniella muris</name>
    <dbReference type="NCBI Taxonomy" id="2094150"/>
    <lineage>
        <taxon>Bacteria</taxon>
        <taxon>Pseudomonadati</taxon>
        <taxon>Bacteroidota</taxon>
        <taxon>Bacteroidia</taxon>
        <taxon>Bacteroidales</taxon>
        <taxon>Muribaculaceae</taxon>
        <taxon>Duncaniella</taxon>
    </lineage>
</organism>
<gene>
    <name evidence="9" type="ORF">C5O23_05155</name>
</gene>
<dbReference type="Pfam" id="PF01594">
    <property type="entry name" value="AI-2E_transport"/>
    <property type="match status" value="1"/>
</dbReference>
<keyword evidence="3" id="KW-0813">Transport</keyword>
<keyword evidence="5 8" id="KW-0812">Transmembrane</keyword>
<evidence type="ECO:0000313" key="9">
    <source>
        <dbReference type="EMBL" id="PWB02819.1"/>
    </source>
</evidence>
<dbReference type="PANTHER" id="PTHR21716:SF53">
    <property type="entry name" value="PERMEASE PERM-RELATED"/>
    <property type="match status" value="1"/>
</dbReference>
<feature type="transmembrane region" description="Helical" evidence="8">
    <location>
        <begin position="218"/>
        <end position="248"/>
    </location>
</feature>
<keyword evidence="10" id="KW-1185">Reference proteome</keyword>
<keyword evidence="4" id="KW-1003">Cell membrane</keyword>
<evidence type="ECO:0000256" key="8">
    <source>
        <dbReference type="SAM" id="Phobius"/>
    </source>
</evidence>
<evidence type="ECO:0000256" key="6">
    <source>
        <dbReference type="ARBA" id="ARBA00022989"/>
    </source>
</evidence>
<proteinExistence type="inferred from homology"/>
<feature type="transmembrane region" description="Helical" evidence="8">
    <location>
        <begin position="151"/>
        <end position="177"/>
    </location>
</feature>
<accession>A0A2V1INX0</accession>
<dbReference type="AlphaFoldDB" id="A0A2V1INX0"/>
<dbReference type="GeneID" id="82525730"/>
<protein>
    <submittedName>
        <fullName evidence="9">AI-2E family transporter</fullName>
    </submittedName>
</protein>
<dbReference type="Proteomes" id="UP000244905">
    <property type="component" value="Unassembled WGS sequence"/>
</dbReference>
<evidence type="ECO:0000256" key="2">
    <source>
        <dbReference type="ARBA" id="ARBA00009773"/>
    </source>
</evidence>
<sequence>MSQSRPFTFDRVIRILIGLAFIAGAYWLVNRLSNVLLPFCLACLISYILEPLVEFNLKKLHLHWRIVAIFFTLTEVTLVIGGLIYFFLPSVLKEIHDMAAIIRDYSAHNRSLPFIPKEVHDYLAAYFDDDTMVRLLEGQHLESILSKGTSMISASVGFVIHTLEWFLAFIYVIFILLDYQHIMRGFGLLVPPKYRPIAYRIGNDIKSSMNRYFRGQALLALCAAVFYCVGFSIVGIPMAIVLGLLVGVLYMIPYFQYITIIPVAFVCMIVSMNGEAGFWTEFGKCLLVYAISQCTCDYILTPKIMGKAMGLNPAIILLSLSVWGTLLGLIGMIIALPLTTLLLAYYEEYVIRPGCTDSVRTTDENVRNRTPMK</sequence>
<reference evidence="10" key="1">
    <citation type="submission" date="2018-02" db="EMBL/GenBank/DDBJ databases">
        <authorList>
            <person name="Clavel T."/>
            <person name="Strowig T."/>
        </authorList>
    </citation>
    <scope>NUCLEOTIDE SEQUENCE [LARGE SCALE GENOMIC DNA]</scope>
    <source>
        <strain evidence="10">DSM 103720</strain>
    </source>
</reference>
<keyword evidence="7 8" id="KW-0472">Membrane</keyword>
<feature type="transmembrane region" description="Helical" evidence="8">
    <location>
        <begin position="35"/>
        <end position="53"/>
    </location>
</feature>
<dbReference type="InterPro" id="IPR002549">
    <property type="entry name" value="AI-2E-like"/>
</dbReference>
<dbReference type="EMBL" id="PUEC01000009">
    <property type="protein sequence ID" value="PWB02819.1"/>
    <property type="molecule type" value="Genomic_DNA"/>
</dbReference>
<evidence type="ECO:0000256" key="1">
    <source>
        <dbReference type="ARBA" id="ARBA00004651"/>
    </source>
</evidence>
<evidence type="ECO:0000256" key="5">
    <source>
        <dbReference type="ARBA" id="ARBA00022692"/>
    </source>
</evidence>
<dbReference type="PANTHER" id="PTHR21716">
    <property type="entry name" value="TRANSMEMBRANE PROTEIN"/>
    <property type="match status" value="1"/>
</dbReference>
<feature type="transmembrane region" description="Helical" evidence="8">
    <location>
        <begin position="12"/>
        <end position="29"/>
    </location>
</feature>
<feature type="transmembrane region" description="Helical" evidence="8">
    <location>
        <begin position="315"/>
        <end position="346"/>
    </location>
</feature>
<keyword evidence="6 8" id="KW-1133">Transmembrane helix</keyword>
<comment type="caution">
    <text evidence="9">The sequence shown here is derived from an EMBL/GenBank/DDBJ whole genome shotgun (WGS) entry which is preliminary data.</text>
</comment>